<dbReference type="SUPFAM" id="SSF46689">
    <property type="entry name" value="Homeodomain-like"/>
    <property type="match status" value="1"/>
</dbReference>
<evidence type="ECO:0000256" key="1">
    <source>
        <dbReference type="ARBA" id="ARBA00023015"/>
    </source>
</evidence>
<name>A0ABW4FPU5_9PSEU</name>
<dbReference type="RefSeq" id="WP_343971243.1">
    <property type="nucleotide sequence ID" value="NZ_BAAAJG010000002.1"/>
</dbReference>
<dbReference type="Pfam" id="PF02909">
    <property type="entry name" value="TetR_C_1"/>
    <property type="match status" value="1"/>
</dbReference>
<proteinExistence type="predicted"/>
<sequence>MADETELPDDVALLWGMRDAPRRGPKATLTADDITRAAIAVADADGLGAVSMARVASELGNSTMALYRHVRSKDELLALMADAAFESPPELPADADWRSGLMLWARHNLAAARRHPWFAQLPIGAPPIGPTSLAWFDSALGALSGSGLSEPEKVGVVMAMLTYVHGEIRLRTSLSAAYAANPEAFGPRYGELLKRLVDPRRLPALSAVVEAGVFDQDTLYEEEEAKEEFEFGFSLFLDGVEQFIAARSRE</sequence>
<comment type="caution">
    <text evidence="6">The sequence shown here is derived from an EMBL/GenBank/DDBJ whole genome shotgun (WGS) entry which is preliminary data.</text>
</comment>
<protein>
    <submittedName>
        <fullName evidence="6">TetR/AcrR family transcriptional regulator</fullName>
    </submittedName>
</protein>
<feature type="DNA-binding region" description="H-T-H motif" evidence="4">
    <location>
        <begin position="51"/>
        <end position="70"/>
    </location>
</feature>
<evidence type="ECO:0000256" key="2">
    <source>
        <dbReference type="ARBA" id="ARBA00023125"/>
    </source>
</evidence>
<dbReference type="PROSITE" id="PS50977">
    <property type="entry name" value="HTH_TETR_2"/>
    <property type="match status" value="1"/>
</dbReference>
<gene>
    <name evidence="6" type="ORF">ACFSCY_16485</name>
</gene>
<keyword evidence="1" id="KW-0805">Transcription regulation</keyword>
<dbReference type="PANTHER" id="PTHR30055">
    <property type="entry name" value="HTH-TYPE TRANSCRIPTIONAL REGULATOR RUTR"/>
    <property type="match status" value="1"/>
</dbReference>
<feature type="domain" description="HTH tetR-type" evidence="5">
    <location>
        <begin position="28"/>
        <end position="88"/>
    </location>
</feature>
<evidence type="ECO:0000313" key="6">
    <source>
        <dbReference type="EMBL" id="MFD1531037.1"/>
    </source>
</evidence>
<reference evidence="7" key="1">
    <citation type="journal article" date="2019" name="Int. J. Syst. Evol. Microbiol.">
        <title>The Global Catalogue of Microorganisms (GCM) 10K type strain sequencing project: providing services to taxonomists for standard genome sequencing and annotation.</title>
        <authorList>
            <consortium name="The Broad Institute Genomics Platform"/>
            <consortium name="The Broad Institute Genome Sequencing Center for Infectious Disease"/>
            <person name="Wu L."/>
            <person name="Ma J."/>
        </authorList>
    </citation>
    <scope>NUCLEOTIDE SEQUENCE [LARGE SCALE GENOMIC DNA]</scope>
    <source>
        <strain evidence="7">JCM 12165</strain>
    </source>
</reference>
<dbReference type="InterPro" id="IPR036271">
    <property type="entry name" value="Tet_transcr_reg_TetR-rel_C_sf"/>
</dbReference>
<dbReference type="InterPro" id="IPR004111">
    <property type="entry name" value="Repressor_TetR_C"/>
</dbReference>
<dbReference type="EMBL" id="JBHUCP010000009">
    <property type="protein sequence ID" value="MFD1531037.1"/>
    <property type="molecule type" value="Genomic_DNA"/>
</dbReference>
<dbReference type="Gene3D" id="1.10.357.10">
    <property type="entry name" value="Tetracycline Repressor, domain 2"/>
    <property type="match status" value="1"/>
</dbReference>
<accession>A0ABW4FPU5</accession>
<dbReference type="Pfam" id="PF00440">
    <property type="entry name" value="TetR_N"/>
    <property type="match status" value="1"/>
</dbReference>
<dbReference type="InterPro" id="IPR001647">
    <property type="entry name" value="HTH_TetR"/>
</dbReference>
<dbReference type="SUPFAM" id="SSF48498">
    <property type="entry name" value="Tetracyclin repressor-like, C-terminal domain"/>
    <property type="match status" value="1"/>
</dbReference>
<dbReference type="InterPro" id="IPR050109">
    <property type="entry name" value="HTH-type_TetR-like_transc_reg"/>
</dbReference>
<keyword evidence="2 4" id="KW-0238">DNA-binding</keyword>
<dbReference type="Gene3D" id="1.10.10.60">
    <property type="entry name" value="Homeodomain-like"/>
    <property type="match status" value="1"/>
</dbReference>
<evidence type="ECO:0000256" key="4">
    <source>
        <dbReference type="PROSITE-ProRule" id="PRU00335"/>
    </source>
</evidence>
<dbReference type="PANTHER" id="PTHR30055:SF151">
    <property type="entry name" value="TRANSCRIPTIONAL REGULATORY PROTEIN"/>
    <property type="match status" value="1"/>
</dbReference>
<evidence type="ECO:0000259" key="5">
    <source>
        <dbReference type="PROSITE" id="PS50977"/>
    </source>
</evidence>
<dbReference type="Proteomes" id="UP001597145">
    <property type="component" value="Unassembled WGS sequence"/>
</dbReference>
<dbReference type="InterPro" id="IPR009057">
    <property type="entry name" value="Homeodomain-like_sf"/>
</dbReference>
<evidence type="ECO:0000313" key="7">
    <source>
        <dbReference type="Proteomes" id="UP001597145"/>
    </source>
</evidence>
<keyword evidence="7" id="KW-1185">Reference proteome</keyword>
<evidence type="ECO:0000256" key="3">
    <source>
        <dbReference type="ARBA" id="ARBA00023163"/>
    </source>
</evidence>
<organism evidence="6 7">
    <name type="scientific">Pseudonocardia aurantiaca</name>
    <dbReference type="NCBI Taxonomy" id="75290"/>
    <lineage>
        <taxon>Bacteria</taxon>
        <taxon>Bacillati</taxon>
        <taxon>Actinomycetota</taxon>
        <taxon>Actinomycetes</taxon>
        <taxon>Pseudonocardiales</taxon>
        <taxon>Pseudonocardiaceae</taxon>
        <taxon>Pseudonocardia</taxon>
    </lineage>
</organism>
<keyword evidence="3" id="KW-0804">Transcription</keyword>